<sequence>MKESKGDGESLVLDIEKFKGDFLYDALFANLVNGMLPSFIEEEADSMEGMSTTDTLSSGRSAKGLLSPLFPKVETLLLIFKDSCTQLAQLLKQVLHLLFFLHLSMILLCIYAPDTFIALTCSNVFFKIDGKLQKLKKDVVAQDSKHRKTLGEVIYSSRCNTSTLEVIFSIPNG</sequence>
<reference evidence="2" key="1">
    <citation type="journal article" date="2022" name="Mol. Ecol. Resour.">
        <title>The genomes of chicory, endive, great burdock and yacon provide insights into Asteraceae palaeo-polyploidization history and plant inulin production.</title>
        <authorList>
            <person name="Fan W."/>
            <person name="Wang S."/>
            <person name="Wang H."/>
            <person name="Wang A."/>
            <person name="Jiang F."/>
            <person name="Liu H."/>
            <person name="Zhao H."/>
            <person name="Xu D."/>
            <person name="Zhang Y."/>
        </authorList>
    </citation>
    <scope>NUCLEOTIDE SEQUENCE [LARGE SCALE GENOMIC DNA]</scope>
    <source>
        <strain evidence="2">cv. Yunnan</strain>
    </source>
</reference>
<reference evidence="1 2" key="2">
    <citation type="journal article" date="2022" name="Mol. Ecol. Resour.">
        <title>The genomes of chicory, endive, great burdock and yacon provide insights into Asteraceae paleo-polyploidization history and plant inulin production.</title>
        <authorList>
            <person name="Fan W."/>
            <person name="Wang S."/>
            <person name="Wang H."/>
            <person name="Wang A."/>
            <person name="Jiang F."/>
            <person name="Liu H."/>
            <person name="Zhao H."/>
            <person name="Xu D."/>
            <person name="Zhang Y."/>
        </authorList>
    </citation>
    <scope>NUCLEOTIDE SEQUENCE [LARGE SCALE GENOMIC DNA]</scope>
    <source>
        <strain evidence="2">cv. Yunnan</strain>
        <tissue evidence="1">Leaves</tissue>
    </source>
</reference>
<dbReference type="Proteomes" id="UP001056120">
    <property type="component" value="Linkage Group LG25"/>
</dbReference>
<keyword evidence="2" id="KW-1185">Reference proteome</keyword>
<evidence type="ECO:0000313" key="2">
    <source>
        <dbReference type="Proteomes" id="UP001056120"/>
    </source>
</evidence>
<protein>
    <submittedName>
        <fullName evidence="1">Uncharacterized protein</fullName>
    </submittedName>
</protein>
<gene>
    <name evidence="1" type="ORF">L1987_73078</name>
</gene>
<accession>A0ACB9A020</accession>
<evidence type="ECO:0000313" key="1">
    <source>
        <dbReference type="EMBL" id="KAI3703182.1"/>
    </source>
</evidence>
<comment type="caution">
    <text evidence="1">The sequence shown here is derived from an EMBL/GenBank/DDBJ whole genome shotgun (WGS) entry which is preliminary data.</text>
</comment>
<proteinExistence type="predicted"/>
<dbReference type="EMBL" id="CM042042">
    <property type="protein sequence ID" value="KAI3703182.1"/>
    <property type="molecule type" value="Genomic_DNA"/>
</dbReference>
<organism evidence="1 2">
    <name type="scientific">Smallanthus sonchifolius</name>
    <dbReference type="NCBI Taxonomy" id="185202"/>
    <lineage>
        <taxon>Eukaryota</taxon>
        <taxon>Viridiplantae</taxon>
        <taxon>Streptophyta</taxon>
        <taxon>Embryophyta</taxon>
        <taxon>Tracheophyta</taxon>
        <taxon>Spermatophyta</taxon>
        <taxon>Magnoliopsida</taxon>
        <taxon>eudicotyledons</taxon>
        <taxon>Gunneridae</taxon>
        <taxon>Pentapetalae</taxon>
        <taxon>asterids</taxon>
        <taxon>campanulids</taxon>
        <taxon>Asterales</taxon>
        <taxon>Asteraceae</taxon>
        <taxon>Asteroideae</taxon>
        <taxon>Heliantheae alliance</taxon>
        <taxon>Millerieae</taxon>
        <taxon>Smallanthus</taxon>
    </lineage>
</organism>
<name>A0ACB9A020_9ASTR</name>